<dbReference type="InterPro" id="IPR008928">
    <property type="entry name" value="6-hairpin_glycosidase_sf"/>
</dbReference>
<proteinExistence type="predicted"/>
<gene>
    <name evidence="4" type="ORF">AWT83_12625</name>
    <name evidence="5" type="ORF">B1P95_10565</name>
    <name evidence="6" type="ORF">DTPHA_601224</name>
    <name evidence="3" type="ORF">GBM73_02785</name>
</gene>
<dbReference type="PANTHER" id="PTHR34987:SF6">
    <property type="entry name" value="ALPHA-L-RHAMNOSIDASE SIX-HAIRPIN GLYCOSIDASE DOMAIN-CONTAINING PROTEIN"/>
    <property type="match status" value="1"/>
</dbReference>
<dbReference type="STRING" id="1352.AL014_06075"/>
<dbReference type="EC" id="3.2.1.40" evidence="6"/>
<evidence type="ECO:0000259" key="2">
    <source>
        <dbReference type="Pfam" id="PF21209"/>
    </source>
</evidence>
<evidence type="ECO:0000313" key="10">
    <source>
        <dbReference type="Proteomes" id="UP000469871"/>
    </source>
</evidence>
<evidence type="ECO:0000313" key="8">
    <source>
        <dbReference type="Proteomes" id="UP000183509"/>
    </source>
</evidence>
<dbReference type="Gene3D" id="1.50.10.10">
    <property type="match status" value="1"/>
</dbReference>
<evidence type="ECO:0000259" key="1">
    <source>
        <dbReference type="Pfam" id="PF17389"/>
    </source>
</evidence>
<dbReference type="Proteomes" id="UP000183509">
    <property type="component" value="Unassembled WGS sequence"/>
</dbReference>
<dbReference type="Proteomes" id="UP000469871">
    <property type="component" value="Unassembled WGS sequence"/>
</dbReference>
<dbReference type="InterPro" id="IPR012341">
    <property type="entry name" value="6hp_glycosidase-like_sf"/>
</dbReference>
<evidence type="ECO:0000313" key="4">
    <source>
        <dbReference type="EMBL" id="KWX19272.1"/>
    </source>
</evidence>
<comment type="caution">
    <text evidence="4">The sequence shown here is derived from an EMBL/GenBank/DDBJ whole genome shotgun (WGS) entry which is preliminary data.</text>
</comment>
<dbReference type="InterPro" id="IPR035396">
    <property type="entry name" value="Bac_rhamnosid6H"/>
</dbReference>
<evidence type="ECO:0000313" key="6">
    <source>
        <dbReference type="EMBL" id="SAZ03260.1"/>
    </source>
</evidence>
<dbReference type="GO" id="GO:0030596">
    <property type="term" value="F:alpha-L-rhamnosidase activity"/>
    <property type="evidence" value="ECO:0007669"/>
    <property type="project" value="UniProtKB-EC"/>
</dbReference>
<evidence type="ECO:0000313" key="5">
    <source>
        <dbReference type="EMBL" id="OOL82193.1"/>
    </source>
</evidence>
<dbReference type="Gene3D" id="2.60.120.260">
    <property type="entry name" value="Galactose-binding domain-like"/>
    <property type="match status" value="2"/>
</dbReference>
<dbReference type="AlphaFoldDB" id="A0A132PBA8"/>
<dbReference type="EMBL" id="WEFP01000001">
    <property type="protein sequence ID" value="KAB7576306.1"/>
    <property type="molecule type" value="Genomic_DNA"/>
</dbReference>
<evidence type="ECO:0000313" key="3">
    <source>
        <dbReference type="EMBL" id="KAB7576306.1"/>
    </source>
</evidence>
<accession>A0A132PBA8</accession>
<name>A0A132PBA8_ENTFC</name>
<feature type="domain" description="Alpha-L-rhamnosidase six-hairpin glycosidase" evidence="1">
    <location>
        <begin position="253"/>
        <end position="588"/>
    </location>
</feature>
<protein>
    <submittedName>
        <fullName evidence="3 6">Alpha-L-rhamnosidase</fullName>
        <ecNumber evidence="6">3.2.1.40</ecNumber>
    </submittedName>
    <submittedName>
        <fullName evidence="4">Alpha-rhamnosidase</fullName>
    </submittedName>
</protein>
<reference evidence="6 8" key="2">
    <citation type="submission" date="2016-04" db="EMBL/GenBank/DDBJ databases">
        <authorList>
            <person name="Millard A."/>
        </authorList>
    </citation>
    <scope>NUCLEOTIDE SEQUENCE [LARGE SCALE GENOMIC DNA]</scope>
    <source>
        <strain evidence="6">Isolate 22</strain>
    </source>
</reference>
<keyword evidence="6" id="KW-0326">Glycosidase</keyword>
<dbReference type="InterPro" id="IPR048932">
    <property type="entry name" value="Rhamnosid-like_N_bacteroidetes"/>
</dbReference>
<dbReference type="PATRIC" id="fig|1352.1358.peg.1783"/>
<dbReference type="SUPFAM" id="SSF48208">
    <property type="entry name" value="Six-hairpin glycosidases"/>
    <property type="match status" value="1"/>
</dbReference>
<dbReference type="RefSeq" id="WP_002296707.1">
    <property type="nucleotide sequence ID" value="NZ_AP024831.1"/>
</dbReference>
<dbReference type="GO" id="GO:0005975">
    <property type="term" value="P:carbohydrate metabolic process"/>
    <property type="evidence" value="ECO:0007669"/>
    <property type="project" value="InterPro"/>
</dbReference>
<evidence type="ECO:0000313" key="9">
    <source>
        <dbReference type="Proteomes" id="UP000191171"/>
    </source>
</evidence>
<feature type="domain" description="Alpha-rhamnosidase-like N-terminal" evidence="2">
    <location>
        <begin position="49"/>
        <end position="209"/>
    </location>
</feature>
<keyword evidence="6" id="KW-0378">Hydrolase</keyword>
<dbReference type="Proteomes" id="UP000191171">
    <property type="component" value="Unassembled WGS sequence"/>
</dbReference>
<dbReference type="Gene3D" id="2.60.420.10">
    <property type="entry name" value="Maltose phosphorylase, domain 3"/>
    <property type="match status" value="1"/>
</dbReference>
<reference evidence="3 10" key="4">
    <citation type="submission" date="2019-10" db="EMBL/GenBank/DDBJ databases">
        <title>Evolutionary dynamics of vancomycin-resistant Enterococcus faecium during gastrointestinal tract colonization and bloodstream infection in immunocompromised pediatric patients.</title>
        <authorList>
            <person name="Chilambi G.S."/>
            <person name="Nordstrom H.R."/>
            <person name="Evans D.R."/>
            <person name="Ferrolino J."/>
            <person name="Hayden R.T."/>
            <person name="Maron G.M."/>
            <person name="Vo A.N."/>
            <person name="Gilmore M.S."/>
            <person name="Wolf J."/>
            <person name="Rosch J.W."/>
            <person name="Van Tyne D."/>
        </authorList>
    </citation>
    <scope>NUCLEOTIDE SEQUENCE [LARGE SCALE GENOMIC DNA]</scope>
    <source>
        <strain evidence="3 10">VRECG27</strain>
    </source>
</reference>
<evidence type="ECO:0000313" key="7">
    <source>
        <dbReference type="Proteomes" id="UP000070452"/>
    </source>
</evidence>
<dbReference type="PANTHER" id="PTHR34987">
    <property type="entry name" value="C, PUTATIVE (AFU_ORTHOLOGUE AFUA_3G02880)-RELATED"/>
    <property type="match status" value="1"/>
</dbReference>
<organism evidence="4 7">
    <name type="scientific">Enterococcus faecium</name>
    <name type="common">Streptococcus faecium</name>
    <dbReference type="NCBI Taxonomy" id="1352"/>
    <lineage>
        <taxon>Bacteria</taxon>
        <taxon>Bacillati</taxon>
        <taxon>Bacillota</taxon>
        <taxon>Bacilli</taxon>
        <taxon>Lactobacillales</taxon>
        <taxon>Enterococcaceae</taxon>
        <taxon>Enterococcus</taxon>
    </lineage>
</organism>
<reference evidence="4 7" key="1">
    <citation type="submission" date="2016-01" db="EMBL/GenBank/DDBJ databases">
        <title>Molecular Mechanisms for transfer of large genomic segments between Enterococcus faecium strains.</title>
        <authorList>
            <person name="Garcia-Solache M.A."/>
            <person name="Lebreton F."/>
            <person name="Mclaughlin R.E."/>
            <person name="Whiteaker J.D."/>
            <person name="Gilmore M.S."/>
            <person name="Rice L.B."/>
        </authorList>
    </citation>
    <scope>NUCLEOTIDE SEQUENCE [LARGE SCALE GENOMIC DNA]</scope>
    <source>
        <strain evidence="4 7">D344RRF x C68</strain>
    </source>
</reference>
<dbReference type="EMBL" id="FKLM01000015">
    <property type="protein sequence ID" value="SAZ03260.1"/>
    <property type="molecule type" value="Genomic_DNA"/>
</dbReference>
<dbReference type="Proteomes" id="UP000070452">
    <property type="component" value="Unassembled WGS sequence"/>
</dbReference>
<dbReference type="GeneID" id="66454303"/>
<reference evidence="5 9" key="3">
    <citation type="submission" date="2017-02" db="EMBL/GenBank/DDBJ databases">
        <title>Clonality and virulence of isolates of VRE in Hematopoietic Stem Cell Transplanted (HSCT) patients.</title>
        <authorList>
            <person name="Marchi A.P."/>
            <person name="Martins R.C."/>
            <person name="Marie S.K."/>
            <person name="Levin A.S."/>
            <person name="Costa S.F."/>
        </authorList>
    </citation>
    <scope>NUCLEOTIDE SEQUENCE [LARGE SCALE GENOMIC DNA]</scope>
    <source>
        <strain evidence="5 9">LIM1759</strain>
    </source>
</reference>
<dbReference type="Pfam" id="PF21209">
    <property type="entry name" value="Bac_rhamnosid-like_N"/>
    <property type="match status" value="1"/>
</dbReference>
<dbReference type="SMR" id="A0A132PBA8"/>
<dbReference type="EMBL" id="LRHK01000001">
    <property type="protein sequence ID" value="KWX19272.1"/>
    <property type="molecule type" value="Genomic_DNA"/>
</dbReference>
<dbReference type="Pfam" id="PF17389">
    <property type="entry name" value="Bac_rhamnosid6H"/>
    <property type="match status" value="1"/>
</dbReference>
<dbReference type="EMBL" id="MVGJ01000059">
    <property type="protein sequence ID" value="OOL82193.1"/>
    <property type="molecule type" value="Genomic_DNA"/>
</dbReference>
<sequence length="671" mass="78291">MTNEKHKDRWLWYPGDFEIRHGLLQNFQREERGFDWPAYWYMDDCHRNVKFKRYYFLDQPSMFKVTIQGVGYVEINGQKHPCGKWLTCPAGKAKIRIFVGHTSGLPAMFIEGDEVKSDIGWTASNFIEEYPAGWSPLYVDIAKDPNQIYYQKECVHPVTETEIGGGILFDFGRAVNGCVELISLDDHIESITLCYGESDVEAMDIDYCYYKQIGMTRKMKARKRAFRYLFIPEVSTGMVQLQVFHEFLSLSKQAAFSSDSSLLNQIWSVSEEAFKLCSDLFFIDGIKRDRWIWSGDAYQSFMINQYLFFDEEINKRTILALRGQNEIKQHMNTIVDYSILWLIGIENHYMMTKDYEFLRIVYPKMQSLMRYLMEQTNELGFIYGRAKDWIFIDWSEMDKEGTLAAEQVLLLKAYHSMITCGDILAETYGENENYHTHLYQEKYQLLKQNLFDYFWDEELGAFIDCYESGRRNVTRHANIFAVLFDFANKDQQQSILKNVLLNDTITQITTPYFKFYEQDALCKLGQTNIVYQTILDYWGGMLSHDAVTFWEEYDPTQTGNEKYSMYGDPYGKSLCHAWGASPIYLLGRYFIGLYPTKPGYEEFMIQPNLDSFETLNCTLPIKDGKISLEKTKDKIVITSDRTGGTVKMNGKSYPLLAKQPLVLTSYSKINA</sequence>